<dbReference type="SMART" id="SM00507">
    <property type="entry name" value="HNHc"/>
    <property type="match status" value="1"/>
</dbReference>
<gene>
    <name evidence="2" type="ORF">M3P05_20565</name>
</gene>
<dbReference type="Proteomes" id="UP001203338">
    <property type="component" value="Unassembled WGS sequence"/>
</dbReference>
<name>A0ABT0PLR3_9GAMM</name>
<dbReference type="Pfam" id="PF01844">
    <property type="entry name" value="HNH"/>
    <property type="match status" value="1"/>
</dbReference>
<comment type="caution">
    <text evidence="2">The sequence shown here is derived from an EMBL/GenBank/DDBJ whole genome shotgun (WGS) entry which is preliminary data.</text>
</comment>
<dbReference type="InterPro" id="IPR003615">
    <property type="entry name" value="HNH_nuc"/>
</dbReference>
<accession>A0ABT0PLR3</accession>
<keyword evidence="2" id="KW-0540">Nuclease</keyword>
<keyword evidence="2" id="KW-0378">Hydrolase</keyword>
<reference evidence="2 3" key="1">
    <citation type="submission" date="2022-05" db="EMBL/GenBank/DDBJ databases">
        <authorList>
            <person name="Park J.-S."/>
        </authorList>
    </citation>
    <scope>NUCLEOTIDE SEQUENCE [LARGE SCALE GENOMIC DNA]</scope>
    <source>
        <strain evidence="2 3">2012CJ34-2</strain>
    </source>
</reference>
<keyword evidence="3" id="KW-1185">Reference proteome</keyword>
<evidence type="ECO:0000313" key="3">
    <source>
        <dbReference type="Proteomes" id="UP001203338"/>
    </source>
</evidence>
<feature type="domain" description="HNH nuclease" evidence="1">
    <location>
        <begin position="141"/>
        <end position="200"/>
    </location>
</feature>
<protein>
    <submittedName>
        <fullName evidence="2">HNH endonuclease</fullName>
    </submittedName>
</protein>
<evidence type="ECO:0000259" key="1">
    <source>
        <dbReference type="SMART" id="SM00507"/>
    </source>
</evidence>
<organism evidence="2 3">
    <name type="scientific">Parendozoicomonas callyspongiae</name>
    <dbReference type="NCBI Taxonomy" id="2942213"/>
    <lineage>
        <taxon>Bacteria</taxon>
        <taxon>Pseudomonadati</taxon>
        <taxon>Pseudomonadota</taxon>
        <taxon>Gammaproteobacteria</taxon>
        <taxon>Oceanospirillales</taxon>
        <taxon>Endozoicomonadaceae</taxon>
        <taxon>Parendozoicomonas</taxon>
    </lineage>
</organism>
<dbReference type="CDD" id="cd00085">
    <property type="entry name" value="HNHc"/>
    <property type="match status" value="1"/>
</dbReference>
<keyword evidence="2" id="KW-0255">Endonuclease</keyword>
<dbReference type="GO" id="GO:0004519">
    <property type="term" value="F:endonuclease activity"/>
    <property type="evidence" value="ECO:0007669"/>
    <property type="project" value="UniProtKB-KW"/>
</dbReference>
<dbReference type="InterPro" id="IPR002711">
    <property type="entry name" value="HNH"/>
</dbReference>
<dbReference type="EMBL" id="JAMFLX010000122">
    <property type="protein sequence ID" value="MCL6272313.1"/>
    <property type="molecule type" value="Genomic_DNA"/>
</dbReference>
<sequence>MTEKWSTEELEASVVAYLDMHIKDSRNEHFVKKSYYSGLSEKFGRTEKSYEYRMQNISYVFSLMGRQWVSGLKPAKNVGSNNAEIIERLICKVEGKSYTGVAGFETQVNTLKNKKILDRPAGLVEPTISIGQATQYSRDPKVKAWVLRESQGLCESCNSPAPFTTAAGEPFLEVHHLKRLADKGSDRVSNAVALCPNCHRELHYGQSNSDKIDALYAKISRLIRE</sequence>
<dbReference type="RefSeq" id="WP_249702015.1">
    <property type="nucleotide sequence ID" value="NZ_JAMFLX010000122.1"/>
</dbReference>
<evidence type="ECO:0000313" key="2">
    <source>
        <dbReference type="EMBL" id="MCL6272313.1"/>
    </source>
</evidence>
<proteinExistence type="predicted"/>
<dbReference type="Gene3D" id="1.10.30.50">
    <property type="match status" value="1"/>
</dbReference>